<evidence type="ECO:0000313" key="2">
    <source>
        <dbReference type="Proteomes" id="UP001485301"/>
    </source>
</evidence>
<reference evidence="1" key="1">
    <citation type="submission" date="2024-04" db="EMBL/GenBank/DDBJ databases">
        <title>Complete genome sequence of Sphingobacterium thalpophiium BAA-1094.</title>
        <authorList>
            <person name="Adaikpoh B.I."/>
        </authorList>
    </citation>
    <scope>NUCLEOTIDE SEQUENCE</scope>
    <source>
        <strain evidence="1">BAA-1094</strain>
    </source>
</reference>
<name>A0ACD5C9B1_9SPHI</name>
<sequence>MKLSPILLIGLSLQAGLTFAQQPASPKQKNQVVTETVKGTVIDKNTRLPLTGATIVISSSHGTKSVSTDAQGIFRLQQVPVGRQQLQVRMAGYKPEEFTELLITSGRENMVNVEMETQTNALAEAIVYANAGKQPLNQMAMTSGRSFSPEETNRYAGAFFDPARMAQSFPGVAAGGDDNEIIVRGNSPKSLQWRLEGIEIVNPNHFGAEGAAGGGIRLSQYHGIGKV</sequence>
<proteinExistence type="predicted"/>
<accession>A0ACD5C9B1</accession>
<dbReference type="Proteomes" id="UP001485301">
    <property type="component" value="Chromosome"/>
</dbReference>
<organism evidence="1 2">
    <name type="scientific">Sphingobacterium thalpophilum</name>
    <dbReference type="NCBI Taxonomy" id="259"/>
    <lineage>
        <taxon>Bacteria</taxon>
        <taxon>Pseudomonadati</taxon>
        <taxon>Bacteroidota</taxon>
        <taxon>Sphingobacteriia</taxon>
        <taxon>Sphingobacteriales</taxon>
        <taxon>Sphingobacteriaceae</taxon>
        <taxon>Sphingobacterium</taxon>
    </lineage>
</organism>
<protein>
    <submittedName>
        <fullName evidence="1">Carboxypeptidase-like regulatory domain-containing protein</fullName>
    </submittedName>
</protein>
<keyword evidence="2" id="KW-1185">Reference proteome</keyword>
<gene>
    <name evidence="1" type="ORF">AACH28_12380</name>
</gene>
<dbReference type="EMBL" id="CP151087">
    <property type="protein sequence ID" value="WZN58308.1"/>
    <property type="molecule type" value="Genomic_DNA"/>
</dbReference>
<evidence type="ECO:0000313" key="1">
    <source>
        <dbReference type="EMBL" id="WZN58308.1"/>
    </source>
</evidence>